<proteinExistence type="predicted"/>
<evidence type="ECO:0000313" key="3">
    <source>
        <dbReference type="Proteomes" id="UP001488838"/>
    </source>
</evidence>
<organism evidence="2 3">
    <name type="scientific">Myodes glareolus</name>
    <name type="common">Bank vole</name>
    <name type="synonym">Clethrionomys glareolus</name>
    <dbReference type="NCBI Taxonomy" id="447135"/>
    <lineage>
        <taxon>Eukaryota</taxon>
        <taxon>Metazoa</taxon>
        <taxon>Chordata</taxon>
        <taxon>Craniata</taxon>
        <taxon>Vertebrata</taxon>
        <taxon>Euteleostomi</taxon>
        <taxon>Mammalia</taxon>
        <taxon>Eutheria</taxon>
        <taxon>Euarchontoglires</taxon>
        <taxon>Glires</taxon>
        <taxon>Rodentia</taxon>
        <taxon>Myomorpha</taxon>
        <taxon>Muroidea</taxon>
        <taxon>Cricetidae</taxon>
        <taxon>Arvicolinae</taxon>
        <taxon>Myodes</taxon>
    </lineage>
</organism>
<dbReference type="AlphaFoldDB" id="A0AAW0H0Z3"/>
<evidence type="ECO:0000313" key="2">
    <source>
        <dbReference type="EMBL" id="KAK7796429.1"/>
    </source>
</evidence>
<evidence type="ECO:0000256" key="1">
    <source>
        <dbReference type="SAM" id="MobiDB-lite"/>
    </source>
</evidence>
<reference evidence="2 3" key="1">
    <citation type="journal article" date="2023" name="bioRxiv">
        <title>Conserved and derived expression patterns and positive selection on dental genes reveal complex evolutionary context of ever-growing rodent molars.</title>
        <authorList>
            <person name="Calamari Z.T."/>
            <person name="Song A."/>
            <person name="Cohen E."/>
            <person name="Akter M."/>
            <person name="Roy R.D."/>
            <person name="Hallikas O."/>
            <person name="Christensen M.M."/>
            <person name="Li P."/>
            <person name="Marangoni P."/>
            <person name="Jernvall J."/>
            <person name="Klein O.D."/>
        </authorList>
    </citation>
    <scope>NUCLEOTIDE SEQUENCE [LARGE SCALE GENOMIC DNA]</scope>
    <source>
        <strain evidence="2">V071</strain>
    </source>
</reference>
<dbReference type="EMBL" id="JBBHLL010001196">
    <property type="protein sequence ID" value="KAK7796429.1"/>
    <property type="molecule type" value="Genomic_DNA"/>
</dbReference>
<protein>
    <submittedName>
        <fullName evidence="2">Uncharacterized protein</fullName>
    </submittedName>
</protein>
<gene>
    <name evidence="2" type="ORF">U0070_015762</name>
</gene>
<name>A0AAW0H0Z3_MYOGA</name>
<feature type="region of interest" description="Disordered" evidence="1">
    <location>
        <begin position="71"/>
        <end position="111"/>
    </location>
</feature>
<accession>A0AAW0H0Z3</accession>
<dbReference type="Proteomes" id="UP001488838">
    <property type="component" value="Unassembled WGS sequence"/>
</dbReference>
<sequence length="111" mass="11862">MDECAGGGACETPRGFLLFSHVGCAFGLQDVRHPTSPSSAVDSFLVRSVHQRWTQAQNSVGAQGRFEGDFFGHGSAHLISPETSREHESCERSQAPSPPQNGLHRGAPSDT</sequence>
<keyword evidence="3" id="KW-1185">Reference proteome</keyword>
<comment type="caution">
    <text evidence="2">The sequence shown here is derived from an EMBL/GenBank/DDBJ whole genome shotgun (WGS) entry which is preliminary data.</text>
</comment>